<sequence length="84" mass="9648">MQCGEDLEQVAIVVDHLRLCVDRIGQMRIGFAMHRLRDRTPGDGPAQIARTTEDGELREVVELQLGDRLLQRAVRPDVFHTLQW</sequence>
<evidence type="ECO:0000313" key="2">
    <source>
        <dbReference type="Proteomes" id="UP000516173"/>
    </source>
</evidence>
<protein>
    <submittedName>
        <fullName evidence="1">Uncharacterized protein</fullName>
    </submittedName>
</protein>
<dbReference type="AlphaFoldDB" id="A0A7G1KDF4"/>
<dbReference type="KEGG" id="nwl:NWFMUON74_07620"/>
<evidence type="ECO:0000313" key="1">
    <source>
        <dbReference type="EMBL" id="BCK52990.1"/>
    </source>
</evidence>
<reference evidence="1 2" key="1">
    <citation type="submission" date="2020-08" db="EMBL/GenBank/DDBJ databases">
        <title>Genome Sequencing of Nocardia wallacei strain FMUON74 and assembly.</title>
        <authorList>
            <person name="Toyokawa M."/>
            <person name="Uesaka K."/>
        </authorList>
    </citation>
    <scope>NUCLEOTIDE SEQUENCE [LARGE SCALE GENOMIC DNA]</scope>
    <source>
        <strain evidence="1 2">FMUON74</strain>
    </source>
</reference>
<dbReference type="EMBL" id="AP023396">
    <property type="protein sequence ID" value="BCK52990.1"/>
    <property type="molecule type" value="Genomic_DNA"/>
</dbReference>
<gene>
    <name evidence="1" type="ORF">NWFMUON74_07620</name>
</gene>
<accession>A0A7G1KDF4</accession>
<proteinExistence type="predicted"/>
<keyword evidence="2" id="KW-1185">Reference proteome</keyword>
<organism evidence="1 2">
    <name type="scientific">Nocardia wallacei</name>
    <dbReference type="NCBI Taxonomy" id="480035"/>
    <lineage>
        <taxon>Bacteria</taxon>
        <taxon>Bacillati</taxon>
        <taxon>Actinomycetota</taxon>
        <taxon>Actinomycetes</taxon>
        <taxon>Mycobacteriales</taxon>
        <taxon>Nocardiaceae</taxon>
        <taxon>Nocardia</taxon>
    </lineage>
</organism>
<dbReference type="Proteomes" id="UP000516173">
    <property type="component" value="Chromosome"/>
</dbReference>
<name>A0A7G1KDF4_9NOCA</name>